<dbReference type="Gene3D" id="3.40.50.1000">
    <property type="entry name" value="HAD superfamily/HAD-like"/>
    <property type="match status" value="1"/>
</dbReference>
<dbReference type="PANTHER" id="PTHR43434">
    <property type="entry name" value="PHOSPHOGLYCOLATE PHOSPHATASE"/>
    <property type="match status" value="1"/>
</dbReference>
<proteinExistence type="predicted"/>
<dbReference type="Pfam" id="PF14027">
    <property type="entry name" value="Questin_oxidase"/>
    <property type="match status" value="1"/>
</dbReference>
<dbReference type="EMBL" id="BAAASG010000001">
    <property type="protein sequence ID" value="GAA2471388.1"/>
    <property type="molecule type" value="Genomic_DNA"/>
</dbReference>
<evidence type="ECO:0000256" key="1">
    <source>
        <dbReference type="ARBA" id="ARBA00023002"/>
    </source>
</evidence>
<protein>
    <submittedName>
        <fullName evidence="2">Uncharacterized protein</fullName>
    </submittedName>
</protein>
<comment type="caution">
    <text evidence="2">The sequence shown here is derived from an EMBL/GenBank/DDBJ whole genome shotgun (WGS) entry which is preliminary data.</text>
</comment>
<dbReference type="SUPFAM" id="SSF56784">
    <property type="entry name" value="HAD-like"/>
    <property type="match status" value="1"/>
</dbReference>
<dbReference type="Pfam" id="PF13419">
    <property type="entry name" value="HAD_2"/>
    <property type="match status" value="1"/>
</dbReference>
<dbReference type="PANTHER" id="PTHR43434:SF1">
    <property type="entry name" value="PHOSPHOGLYCOLATE PHOSPHATASE"/>
    <property type="match status" value="1"/>
</dbReference>
<reference evidence="2 3" key="1">
    <citation type="journal article" date="2019" name="Int. J. Syst. Evol. Microbiol.">
        <title>The Global Catalogue of Microorganisms (GCM) 10K type strain sequencing project: providing services to taxonomists for standard genome sequencing and annotation.</title>
        <authorList>
            <consortium name="The Broad Institute Genomics Platform"/>
            <consortium name="The Broad Institute Genome Sequencing Center for Infectious Disease"/>
            <person name="Wu L."/>
            <person name="Ma J."/>
        </authorList>
    </citation>
    <scope>NUCLEOTIDE SEQUENCE [LARGE SCALE GENOMIC DNA]</scope>
    <source>
        <strain evidence="2 3">JCM 4395</strain>
    </source>
</reference>
<sequence>MTTAPTAAAPSATPTTNSPVLAETEKTVRTLTEAAAVTDDTVQTSADGATPTRVAMFDLDGTLVDSPRAIVETFAAAFTALGLPPRDPADVRATIGLPLEQAFGKLLGVPQDDPLVAEGVARYQEAFRTVILPRARSLVFSGVAEGLAALRDRGIVVTVATSKFHASADALLTAAGLRDHVTVLVGADDVTHPKPHPESGRLILDRLGALPEHGVMVGDTTHDLKMAGAAGLASVAVTYGVHERAELESAAPTHIADDFPRAVEHILATLAPADTRSVADLLDDDTYHIEFNGHLTNHIKHAVVALAGLGVDPGRIRAYHDNYIALTPYGCRVEPARPAQREIDDDNWLELLGQRQDFAAYCAFFDRRERELGMTGLLRRYMPRLLAGWAGALQHATIHLGWALDAGNRRMAIEGIAYLAFAYVDCHPERALAPAAHGAEQPRDTLLRIARHWEEHQPRLGARIEDMVESAGSGIHPELRRSGLQYRIARMLGEGHPLMHETPSWIAAQDPDTSWDQLAHLVTVLYLTEPGDFLLLHLVTALHAMRHIADALPVEDRRRAVACYWTGIIGVLFSRGRFVAPAKLTAIDGLFDTALDDVADPRWAREWDWHIARAVEEEEEHNAKLVYVMRELWQRSGGSSVYRVAAGQFTTTPELPPTFEQPPSE</sequence>
<dbReference type="InterPro" id="IPR050155">
    <property type="entry name" value="HAD-like_hydrolase_sf"/>
</dbReference>
<dbReference type="SFLD" id="SFLDG01135">
    <property type="entry name" value="C1.5.6:_HAD__Beta-PGM__Phospha"/>
    <property type="match status" value="1"/>
</dbReference>
<dbReference type="SFLD" id="SFLDS00003">
    <property type="entry name" value="Haloacid_Dehalogenase"/>
    <property type="match status" value="1"/>
</dbReference>
<dbReference type="Proteomes" id="UP001501777">
    <property type="component" value="Unassembled WGS sequence"/>
</dbReference>
<name>A0ABN3KT73_STRLO</name>
<keyword evidence="3" id="KW-1185">Reference proteome</keyword>
<dbReference type="InterPro" id="IPR023198">
    <property type="entry name" value="PGP-like_dom2"/>
</dbReference>
<dbReference type="InterPro" id="IPR041492">
    <property type="entry name" value="HAD_2"/>
</dbReference>
<dbReference type="NCBIfam" id="TIGR01549">
    <property type="entry name" value="HAD-SF-IA-v1"/>
    <property type="match status" value="1"/>
</dbReference>
<dbReference type="InterPro" id="IPR006439">
    <property type="entry name" value="HAD-SF_hydro_IA"/>
</dbReference>
<dbReference type="RefSeq" id="WP_344398008.1">
    <property type="nucleotide sequence ID" value="NZ_BAAASG010000001.1"/>
</dbReference>
<dbReference type="InterPro" id="IPR023214">
    <property type="entry name" value="HAD_sf"/>
</dbReference>
<gene>
    <name evidence="2" type="ORF">GCM10010276_02050</name>
</gene>
<dbReference type="SFLD" id="SFLDG01129">
    <property type="entry name" value="C1.5:_HAD__Beta-PGM__Phosphata"/>
    <property type="match status" value="1"/>
</dbReference>
<dbReference type="InterPro" id="IPR036412">
    <property type="entry name" value="HAD-like_sf"/>
</dbReference>
<keyword evidence="1" id="KW-0560">Oxidoreductase</keyword>
<evidence type="ECO:0000313" key="2">
    <source>
        <dbReference type="EMBL" id="GAA2471388.1"/>
    </source>
</evidence>
<accession>A0ABN3KT73</accession>
<dbReference type="InterPro" id="IPR025337">
    <property type="entry name" value="Questin_oxidase-like"/>
</dbReference>
<dbReference type="Gene3D" id="1.10.150.240">
    <property type="entry name" value="Putative phosphatase, domain 2"/>
    <property type="match status" value="1"/>
</dbReference>
<organism evidence="2 3">
    <name type="scientific">Streptomyces longisporus</name>
    <dbReference type="NCBI Taxonomy" id="1948"/>
    <lineage>
        <taxon>Bacteria</taxon>
        <taxon>Bacillati</taxon>
        <taxon>Actinomycetota</taxon>
        <taxon>Actinomycetes</taxon>
        <taxon>Kitasatosporales</taxon>
        <taxon>Streptomycetaceae</taxon>
        <taxon>Streptomyces</taxon>
    </lineage>
</organism>
<evidence type="ECO:0000313" key="3">
    <source>
        <dbReference type="Proteomes" id="UP001501777"/>
    </source>
</evidence>